<dbReference type="Gene3D" id="3.40.50.1980">
    <property type="entry name" value="Nitrogenase molybdenum iron protein domain"/>
    <property type="match status" value="2"/>
</dbReference>
<keyword evidence="3" id="KW-1185">Reference proteome</keyword>
<protein>
    <submittedName>
        <fullName evidence="2">Hemin-binding periplasmic protein hmuT</fullName>
    </submittedName>
</protein>
<dbReference type="SUPFAM" id="SSF53807">
    <property type="entry name" value="Helical backbone' metal receptor"/>
    <property type="match status" value="1"/>
</dbReference>
<name>A0A380MWF6_9GAMM</name>
<gene>
    <name evidence="2" type="primary">hmuT_2</name>
    <name evidence="2" type="ORF">NCTC10717_01239</name>
</gene>
<dbReference type="AlphaFoldDB" id="A0A380MWF6"/>
<dbReference type="PROSITE" id="PS50983">
    <property type="entry name" value="FE_B12_PBP"/>
    <property type="match status" value="1"/>
</dbReference>
<evidence type="ECO:0000259" key="1">
    <source>
        <dbReference type="PROSITE" id="PS50983"/>
    </source>
</evidence>
<dbReference type="Proteomes" id="UP000254575">
    <property type="component" value="Unassembled WGS sequence"/>
</dbReference>
<organism evidence="2 3">
    <name type="scientific">Suttonella indologenes</name>
    <dbReference type="NCBI Taxonomy" id="13276"/>
    <lineage>
        <taxon>Bacteria</taxon>
        <taxon>Pseudomonadati</taxon>
        <taxon>Pseudomonadota</taxon>
        <taxon>Gammaproteobacteria</taxon>
        <taxon>Cardiobacteriales</taxon>
        <taxon>Cardiobacteriaceae</taxon>
        <taxon>Suttonella</taxon>
    </lineage>
</organism>
<feature type="domain" description="Fe/B12 periplasmic-binding" evidence="1">
    <location>
        <begin position="28"/>
        <end position="269"/>
    </location>
</feature>
<dbReference type="PANTHER" id="PTHR30535">
    <property type="entry name" value="VITAMIN B12-BINDING PROTEIN"/>
    <property type="match status" value="1"/>
</dbReference>
<proteinExistence type="predicted"/>
<dbReference type="EMBL" id="UHIA01000004">
    <property type="protein sequence ID" value="SUO96905.1"/>
    <property type="molecule type" value="Genomic_DNA"/>
</dbReference>
<sequence>MLRGNDMKKMVVLAFCALSFAQITWAQRIVLLTPDSADIVAALGAADKVVAVHDHNHNPLYQGKETIGFYRTLSVEPIMAQKPDVVIGSFMAMPPNIYANLRQSGIVAENVQENETIEDYQNSIIRIGELIDKKEQAAVLAHQFKTALKAQPASGKRYLLSYDGRYVAGRGTVADSLIRLAGGINAADGVEGFKPLSREAWLAAKPDIVIIAKHNEEILGGAEKLAARPELSASPAAKNGKIVFWHSDEFLRYGLHTPESIQNLHQLAR</sequence>
<dbReference type="PANTHER" id="PTHR30535:SF4">
    <property type="entry name" value="HEMIN-BINDING PERIPLASMIC PROTEIN HMUT"/>
    <property type="match status" value="1"/>
</dbReference>
<dbReference type="Pfam" id="PF01497">
    <property type="entry name" value="Peripla_BP_2"/>
    <property type="match status" value="1"/>
</dbReference>
<dbReference type="InterPro" id="IPR050902">
    <property type="entry name" value="ABC_Transporter_SBP"/>
</dbReference>
<reference evidence="2 3" key="1">
    <citation type="submission" date="2018-06" db="EMBL/GenBank/DDBJ databases">
        <authorList>
            <consortium name="Pathogen Informatics"/>
            <person name="Doyle S."/>
        </authorList>
    </citation>
    <scope>NUCLEOTIDE SEQUENCE [LARGE SCALE GENOMIC DNA]</scope>
    <source>
        <strain evidence="2 3">NCTC10717</strain>
    </source>
</reference>
<accession>A0A380MWF6</accession>
<evidence type="ECO:0000313" key="2">
    <source>
        <dbReference type="EMBL" id="SUO96905.1"/>
    </source>
</evidence>
<evidence type="ECO:0000313" key="3">
    <source>
        <dbReference type="Proteomes" id="UP000254575"/>
    </source>
</evidence>
<dbReference type="InterPro" id="IPR002491">
    <property type="entry name" value="ABC_transptr_periplasmic_BD"/>
</dbReference>